<evidence type="ECO:0000256" key="1">
    <source>
        <dbReference type="SAM" id="MobiDB-lite"/>
    </source>
</evidence>
<dbReference type="AlphaFoldDB" id="A0A6J4NA29"/>
<gene>
    <name evidence="2" type="ORF">AVDCRST_MAG01-01-59</name>
</gene>
<protein>
    <submittedName>
        <fullName evidence="2">Uncharacterized protein</fullName>
    </submittedName>
</protein>
<organism evidence="2">
    <name type="scientific">uncultured Rubrobacteraceae bacterium</name>
    <dbReference type="NCBI Taxonomy" id="349277"/>
    <lineage>
        <taxon>Bacteria</taxon>
        <taxon>Bacillati</taxon>
        <taxon>Actinomycetota</taxon>
        <taxon>Rubrobacteria</taxon>
        <taxon>Rubrobacterales</taxon>
        <taxon>Rubrobacteraceae</taxon>
        <taxon>environmental samples</taxon>
    </lineage>
</organism>
<feature type="non-terminal residue" evidence="2">
    <location>
        <position position="123"/>
    </location>
</feature>
<accession>A0A6J4NA29</accession>
<proteinExistence type="predicted"/>
<feature type="region of interest" description="Disordered" evidence="1">
    <location>
        <begin position="43"/>
        <end position="91"/>
    </location>
</feature>
<name>A0A6J4NA29_9ACTN</name>
<reference evidence="2" key="1">
    <citation type="submission" date="2020-02" db="EMBL/GenBank/DDBJ databases">
        <authorList>
            <person name="Meier V. D."/>
        </authorList>
    </citation>
    <scope>NUCLEOTIDE SEQUENCE</scope>
    <source>
        <strain evidence="2">AVDCRST_MAG01</strain>
    </source>
</reference>
<feature type="non-terminal residue" evidence="2">
    <location>
        <position position="1"/>
    </location>
</feature>
<evidence type="ECO:0000313" key="2">
    <source>
        <dbReference type="EMBL" id="CAA9382263.1"/>
    </source>
</evidence>
<dbReference type="EMBL" id="CADCUW010000004">
    <property type="protein sequence ID" value="CAA9382263.1"/>
    <property type="molecule type" value="Genomic_DNA"/>
</dbReference>
<sequence>GLVILAYADRLDLCRGRAAALRRAWYLREDHASLSAVSPRARLPERGLRGPGRAGAVPEAHPSRRRYRPGPPAVRGPAGQRADAARRARGRQTLVVAGTPVAAPAAATGAYGVGLEGLSPPRL</sequence>